<keyword evidence="3" id="KW-1185">Reference proteome</keyword>
<evidence type="ECO:0000313" key="2">
    <source>
        <dbReference type="EMBL" id="GAA1834263.1"/>
    </source>
</evidence>
<evidence type="ECO:0000313" key="3">
    <source>
        <dbReference type="Proteomes" id="UP001501746"/>
    </source>
</evidence>
<organism evidence="2 3">
    <name type="scientific">Agromyces salentinus</name>
    <dbReference type="NCBI Taxonomy" id="269421"/>
    <lineage>
        <taxon>Bacteria</taxon>
        <taxon>Bacillati</taxon>
        <taxon>Actinomycetota</taxon>
        <taxon>Actinomycetes</taxon>
        <taxon>Micrococcales</taxon>
        <taxon>Microbacteriaceae</taxon>
        <taxon>Agromyces</taxon>
    </lineage>
</organism>
<sequence length="216" mass="22722">MTQRPFEDRRDAGRRLAQALVERGPWADAVVLGLPRGGVPVAAEVAAALDAPLDVLIVRKLGLPAQPEVAMGAIGERGGRVLNPDVVRDGRVDDRELAAVERRERAELESRVVRFRGGGHPLEIAGRTAIIVDDGVATGATAKVACTVARASGAASVVLAVPVAAADAVADLVASPEVDEVVCLMVPPFFMAVGLHYVDFRQTTDAQVQEILRGAR</sequence>
<feature type="domain" description="Phosphoribosyltransferase" evidence="1">
    <location>
        <begin position="11"/>
        <end position="166"/>
    </location>
</feature>
<dbReference type="InterPro" id="IPR000836">
    <property type="entry name" value="PRTase_dom"/>
</dbReference>
<dbReference type="Gene3D" id="3.40.50.2020">
    <property type="match status" value="1"/>
</dbReference>
<comment type="caution">
    <text evidence="2">The sequence shown here is derived from an EMBL/GenBank/DDBJ whole genome shotgun (WGS) entry which is preliminary data.</text>
</comment>
<dbReference type="CDD" id="cd06223">
    <property type="entry name" value="PRTases_typeI"/>
    <property type="match status" value="1"/>
</dbReference>
<evidence type="ECO:0000259" key="1">
    <source>
        <dbReference type="Pfam" id="PF00156"/>
    </source>
</evidence>
<proteinExistence type="predicted"/>
<dbReference type="EMBL" id="BAAANK010000004">
    <property type="protein sequence ID" value="GAA1834263.1"/>
    <property type="molecule type" value="Genomic_DNA"/>
</dbReference>
<gene>
    <name evidence="2" type="ORF">GCM10009750_18250</name>
</gene>
<dbReference type="Proteomes" id="UP001501746">
    <property type="component" value="Unassembled WGS sequence"/>
</dbReference>
<dbReference type="SUPFAM" id="SSF53271">
    <property type="entry name" value="PRTase-like"/>
    <property type="match status" value="1"/>
</dbReference>
<dbReference type="Gene3D" id="3.30.1310.20">
    <property type="entry name" value="PRTase-like"/>
    <property type="match status" value="1"/>
</dbReference>
<accession>A0ABN2MPF4</accession>
<name>A0ABN2MPF4_9MICO</name>
<dbReference type="Pfam" id="PF00156">
    <property type="entry name" value="Pribosyltran"/>
    <property type="match status" value="1"/>
</dbReference>
<reference evidence="2 3" key="1">
    <citation type="journal article" date="2019" name="Int. J. Syst. Evol. Microbiol.">
        <title>The Global Catalogue of Microorganisms (GCM) 10K type strain sequencing project: providing services to taxonomists for standard genome sequencing and annotation.</title>
        <authorList>
            <consortium name="The Broad Institute Genomics Platform"/>
            <consortium name="The Broad Institute Genome Sequencing Center for Infectious Disease"/>
            <person name="Wu L."/>
            <person name="Ma J."/>
        </authorList>
    </citation>
    <scope>NUCLEOTIDE SEQUENCE [LARGE SCALE GENOMIC DNA]</scope>
    <source>
        <strain evidence="2 3">JCM 14323</strain>
    </source>
</reference>
<dbReference type="InterPro" id="IPR029057">
    <property type="entry name" value="PRTase-like"/>
</dbReference>
<protein>
    <recommendedName>
        <fullName evidence="1">Phosphoribosyltransferase domain-containing protein</fullName>
    </recommendedName>
</protein>
<dbReference type="RefSeq" id="WP_157427907.1">
    <property type="nucleotide sequence ID" value="NZ_BAAANK010000004.1"/>
</dbReference>